<evidence type="ECO:0000313" key="1">
    <source>
        <dbReference type="EMBL" id="MCM6764263.1"/>
    </source>
</evidence>
<dbReference type="Proteomes" id="UP001155240">
    <property type="component" value="Unassembled WGS sequence"/>
</dbReference>
<keyword evidence="2" id="KW-1185">Reference proteome</keyword>
<protein>
    <submittedName>
        <fullName evidence="1">Uncharacterized protein</fullName>
    </submittedName>
</protein>
<proteinExistence type="predicted"/>
<feature type="non-terminal residue" evidence="1">
    <location>
        <position position="241"/>
    </location>
</feature>
<accession>A0A9X2IV84</accession>
<name>A0A9X2IV84_9MICO</name>
<dbReference type="RefSeq" id="WP_251948142.1">
    <property type="nucleotide sequence ID" value="NZ_JAMRYM010000129.1"/>
</dbReference>
<sequence>MRIELHDVAKGGALPPVSLSFSSGSATLALTETEQRPTVLGLLASGRMRPGTGRITVDGVEDPKRMRASVALVDAPAVSEPAPDVTLGGVTAEELVFAGRSSHPRAVARALEGLGVAPLARRPMSEVPALERVRVLAELALLRSGVQALVIVSPDRHGGDPAGWWALAKELAARGVAVLVIAGTASASAIAATDLLRTQFDPAQTAPVALRTLEDGFEEETVGALAAALPRASRDAPPLPT</sequence>
<organism evidence="1 2">
    <name type="scientific">Rathayibacter rubneri</name>
    <dbReference type="NCBI Taxonomy" id="2950106"/>
    <lineage>
        <taxon>Bacteria</taxon>
        <taxon>Bacillati</taxon>
        <taxon>Actinomycetota</taxon>
        <taxon>Actinomycetes</taxon>
        <taxon>Micrococcales</taxon>
        <taxon>Microbacteriaceae</taxon>
        <taxon>Rathayibacter</taxon>
    </lineage>
</organism>
<dbReference type="AlphaFoldDB" id="A0A9X2IV84"/>
<dbReference type="EMBL" id="JAMRYM010000129">
    <property type="protein sequence ID" value="MCM6764263.1"/>
    <property type="molecule type" value="Genomic_DNA"/>
</dbReference>
<evidence type="ECO:0000313" key="2">
    <source>
        <dbReference type="Proteomes" id="UP001155240"/>
    </source>
</evidence>
<reference evidence="1" key="1">
    <citation type="submission" date="2022-06" db="EMBL/GenBank/DDBJ databases">
        <title>Whole genome shotgun sequencing (WGS) of Rathayibacter sp. ZW T2_19, isolated from stored onions (Allium cepa).</title>
        <authorList>
            <person name="Stoll D.A."/>
            <person name="Huch M."/>
        </authorList>
    </citation>
    <scope>NUCLEOTIDE SEQUENCE</scope>
    <source>
        <strain evidence="1">ZW T2_19</strain>
    </source>
</reference>
<comment type="caution">
    <text evidence="1">The sequence shown here is derived from an EMBL/GenBank/DDBJ whole genome shotgun (WGS) entry which is preliminary data.</text>
</comment>
<gene>
    <name evidence="1" type="ORF">NB037_17745</name>
</gene>